<keyword evidence="3" id="KW-1185">Reference proteome</keyword>
<proteinExistence type="predicted"/>
<name>A0A4S1CJR1_9BACT</name>
<sequence>MRTTLLLAKIFALFALIAGCGGGGSTSGTGPSGPPHTTVSGVVSKGPIQGEVKLYTPGANGDTATKIFLTSASTDSTGYYTADLGSYKGIVIVEATGSYTDEATGATLAIGTSAPLRAVAVIANAGNTVQASVTPLTELATRKALAAGSGSVLTETAIASANALLSNLFPFDILATRPVAPTVIAMSGATQQQRDYTIALAALSKLSAASSLSTVLNSFAADLTLNGRLSAATVANFETAAGAFLADGTHNRTGVTTISAGIAAVGYYTGTLYLATTGTASAPVTSIQMTLKLPAGVTLKTGNNGEALVSLYGVAGQAAAPGINYIAPDTLILAIISSPGFAVGEFAAVTYVAEPGVIPVASSFTVPYSRVTGFDGTSDFELPLSVVPLLH</sequence>
<evidence type="ECO:0000313" key="3">
    <source>
        <dbReference type="Proteomes" id="UP000306416"/>
    </source>
</evidence>
<dbReference type="RefSeq" id="WP_135868302.1">
    <property type="nucleotide sequence ID" value="NZ_SRSC01000001.1"/>
</dbReference>
<evidence type="ECO:0008006" key="4">
    <source>
        <dbReference type="Google" id="ProtNLM"/>
    </source>
</evidence>
<dbReference type="AlphaFoldDB" id="A0A4S1CJR1"/>
<organism evidence="2 3">
    <name type="scientific">Geomonas terrae</name>
    <dbReference type="NCBI Taxonomy" id="2562681"/>
    <lineage>
        <taxon>Bacteria</taxon>
        <taxon>Pseudomonadati</taxon>
        <taxon>Thermodesulfobacteriota</taxon>
        <taxon>Desulfuromonadia</taxon>
        <taxon>Geobacterales</taxon>
        <taxon>Geobacteraceae</taxon>
        <taxon>Geomonas</taxon>
    </lineage>
</organism>
<feature type="chain" id="PRO_5020830920" description="Carboxypeptidase regulatory-like domain-containing protein" evidence="1">
    <location>
        <begin position="21"/>
        <end position="391"/>
    </location>
</feature>
<evidence type="ECO:0000313" key="2">
    <source>
        <dbReference type="EMBL" id="TGU73958.1"/>
    </source>
</evidence>
<dbReference type="PROSITE" id="PS51257">
    <property type="entry name" value="PROKAR_LIPOPROTEIN"/>
    <property type="match status" value="1"/>
</dbReference>
<dbReference type="Proteomes" id="UP000306416">
    <property type="component" value="Unassembled WGS sequence"/>
</dbReference>
<keyword evidence="1" id="KW-0732">Signal</keyword>
<reference evidence="2 3" key="1">
    <citation type="submission" date="2019-04" db="EMBL/GenBank/DDBJ databases">
        <title>Geobacter oryzae sp. nov., ferric-reducing bacteria isolated from paddy soil.</title>
        <authorList>
            <person name="Xu Z."/>
            <person name="Masuda Y."/>
            <person name="Itoh H."/>
            <person name="Senoo K."/>
        </authorList>
    </citation>
    <scope>NUCLEOTIDE SEQUENCE [LARGE SCALE GENOMIC DNA]</scope>
    <source>
        <strain evidence="2 3">Red111</strain>
    </source>
</reference>
<evidence type="ECO:0000256" key="1">
    <source>
        <dbReference type="SAM" id="SignalP"/>
    </source>
</evidence>
<gene>
    <name evidence="2" type="ORF">E4633_00345</name>
</gene>
<accession>A0A4S1CJR1</accession>
<comment type="caution">
    <text evidence="2">The sequence shown here is derived from an EMBL/GenBank/DDBJ whole genome shotgun (WGS) entry which is preliminary data.</text>
</comment>
<dbReference type="EMBL" id="SRSC01000001">
    <property type="protein sequence ID" value="TGU73958.1"/>
    <property type="molecule type" value="Genomic_DNA"/>
</dbReference>
<feature type="signal peptide" evidence="1">
    <location>
        <begin position="1"/>
        <end position="20"/>
    </location>
</feature>
<protein>
    <recommendedName>
        <fullName evidence="4">Carboxypeptidase regulatory-like domain-containing protein</fullName>
    </recommendedName>
</protein>